<dbReference type="Pfam" id="PF00169">
    <property type="entry name" value="PH"/>
    <property type="match status" value="1"/>
</dbReference>
<gene>
    <name evidence="4" type="primary">Aste57867_21500</name>
    <name evidence="3" type="ORF">As57867_021431</name>
    <name evidence="4" type="ORF">ASTE57867_21500</name>
</gene>
<keyword evidence="5" id="KW-1185">Reference proteome</keyword>
<sequence>MSCVPTNNYHKTGVLFKKGSGRGFLRRKNWTRRYVELSRTELCYYDTNKTVTFKGSIDLTLCRVCDLQVMPTDVPNTGQSASPQWRVAIQSPDQRFDFAADTETEMLEWAALLRAIFEANERYLHDTDDSSDDSSDDIDDASTFVLRYLERLGAEC</sequence>
<evidence type="ECO:0000259" key="2">
    <source>
        <dbReference type="PROSITE" id="PS50003"/>
    </source>
</evidence>
<dbReference type="PANTHER" id="PTHR22902">
    <property type="entry name" value="SESQUIPEDALIAN"/>
    <property type="match status" value="1"/>
</dbReference>
<dbReference type="GO" id="GO:0042147">
    <property type="term" value="P:retrograde transport, endosome to Golgi"/>
    <property type="evidence" value="ECO:0007669"/>
    <property type="project" value="TreeGrafter"/>
</dbReference>
<dbReference type="PANTHER" id="PTHR22902:SF27">
    <property type="entry name" value="PLECKSTRIN HOMOLOGY DOMAIN-CONTAINING FAMILY A MEMBER 3"/>
    <property type="match status" value="1"/>
</dbReference>
<dbReference type="SUPFAM" id="SSF50729">
    <property type="entry name" value="PH domain-like"/>
    <property type="match status" value="1"/>
</dbReference>
<dbReference type="EMBL" id="CAADRA010007005">
    <property type="protein sequence ID" value="VFT98170.1"/>
    <property type="molecule type" value="Genomic_DNA"/>
</dbReference>
<accession>A0A485LHM9</accession>
<dbReference type="InterPro" id="IPR011993">
    <property type="entry name" value="PH-like_dom_sf"/>
</dbReference>
<dbReference type="PROSITE" id="PS50003">
    <property type="entry name" value="PH_DOMAIN"/>
    <property type="match status" value="1"/>
</dbReference>
<evidence type="ECO:0000313" key="3">
    <source>
        <dbReference type="EMBL" id="KAF0686658.1"/>
    </source>
</evidence>
<dbReference type="SMART" id="SM00233">
    <property type="entry name" value="PH"/>
    <property type="match status" value="1"/>
</dbReference>
<evidence type="ECO:0000313" key="5">
    <source>
        <dbReference type="Proteomes" id="UP000332933"/>
    </source>
</evidence>
<evidence type="ECO:0000256" key="1">
    <source>
        <dbReference type="ARBA" id="ARBA00022553"/>
    </source>
</evidence>
<dbReference type="GO" id="GO:0055037">
    <property type="term" value="C:recycling endosome"/>
    <property type="evidence" value="ECO:0007669"/>
    <property type="project" value="TreeGrafter"/>
</dbReference>
<feature type="domain" description="PH" evidence="2">
    <location>
        <begin position="8"/>
        <end position="118"/>
    </location>
</feature>
<dbReference type="AlphaFoldDB" id="A0A485LHM9"/>
<dbReference type="Proteomes" id="UP000332933">
    <property type="component" value="Unassembled WGS sequence"/>
</dbReference>
<dbReference type="GO" id="GO:0005829">
    <property type="term" value="C:cytosol"/>
    <property type="evidence" value="ECO:0007669"/>
    <property type="project" value="GOC"/>
</dbReference>
<dbReference type="EMBL" id="VJMH01006979">
    <property type="protein sequence ID" value="KAF0686658.1"/>
    <property type="molecule type" value="Genomic_DNA"/>
</dbReference>
<organism evidence="4 5">
    <name type="scientific">Aphanomyces stellatus</name>
    <dbReference type="NCBI Taxonomy" id="120398"/>
    <lineage>
        <taxon>Eukaryota</taxon>
        <taxon>Sar</taxon>
        <taxon>Stramenopiles</taxon>
        <taxon>Oomycota</taxon>
        <taxon>Saprolegniomycetes</taxon>
        <taxon>Saprolegniales</taxon>
        <taxon>Verrucalvaceae</taxon>
        <taxon>Aphanomyces</taxon>
    </lineage>
</organism>
<dbReference type="GO" id="GO:0005769">
    <property type="term" value="C:early endosome"/>
    <property type="evidence" value="ECO:0007669"/>
    <property type="project" value="TreeGrafter"/>
</dbReference>
<dbReference type="GO" id="GO:0005802">
    <property type="term" value="C:trans-Golgi network"/>
    <property type="evidence" value="ECO:0007669"/>
    <property type="project" value="TreeGrafter"/>
</dbReference>
<proteinExistence type="predicted"/>
<dbReference type="InterPro" id="IPR001849">
    <property type="entry name" value="PH_domain"/>
</dbReference>
<reference evidence="3" key="2">
    <citation type="submission" date="2019-06" db="EMBL/GenBank/DDBJ databases">
        <title>Genomics analysis of Aphanomyces spp. identifies a new class of oomycete effector associated with host adaptation.</title>
        <authorList>
            <person name="Gaulin E."/>
        </authorList>
    </citation>
    <scope>NUCLEOTIDE SEQUENCE</scope>
    <source>
        <strain evidence="3">CBS 578.67</strain>
    </source>
</reference>
<protein>
    <submittedName>
        <fullName evidence="4">Aste57867_21500 protein</fullName>
    </submittedName>
</protein>
<dbReference type="Gene3D" id="2.30.29.30">
    <property type="entry name" value="Pleckstrin-homology domain (PH domain)/Phosphotyrosine-binding domain (PTB)"/>
    <property type="match status" value="1"/>
</dbReference>
<dbReference type="OrthoDB" id="73919at2759"/>
<reference evidence="4 5" key="1">
    <citation type="submission" date="2019-03" db="EMBL/GenBank/DDBJ databases">
        <authorList>
            <person name="Gaulin E."/>
            <person name="Dumas B."/>
        </authorList>
    </citation>
    <scope>NUCLEOTIDE SEQUENCE [LARGE SCALE GENOMIC DNA]</scope>
    <source>
        <strain evidence="4">CBS 568.67</strain>
    </source>
</reference>
<dbReference type="GO" id="GO:0007032">
    <property type="term" value="P:endosome organization"/>
    <property type="evidence" value="ECO:0007669"/>
    <property type="project" value="TreeGrafter"/>
</dbReference>
<dbReference type="GO" id="GO:0001881">
    <property type="term" value="P:receptor recycling"/>
    <property type="evidence" value="ECO:0007669"/>
    <property type="project" value="TreeGrafter"/>
</dbReference>
<name>A0A485LHM9_9STRA</name>
<keyword evidence="1" id="KW-0597">Phosphoprotein</keyword>
<evidence type="ECO:0000313" key="4">
    <source>
        <dbReference type="EMBL" id="VFT98170.1"/>
    </source>
</evidence>
<dbReference type="InterPro" id="IPR045188">
    <property type="entry name" value="Boi1/Boi2-like"/>
</dbReference>